<proteinExistence type="predicted"/>
<dbReference type="Proteomes" id="UP000299102">
    <property type="component" value="Unassembled WGS sequence"/>
</dbReference>
<name>A0A4C1UH45_EUMVA</name>
<organism evidence="1 2">
    <name type="scientific">Eumeta variegata</name>
    <name type="common">Bagworm moth</name>
    <name type="synonym">Eumeta japonica</name>
    <dbReference type="NCBI Taxonomy" id="151549"/>
    <lineage>
        <taxon>Eukaryota</taxon>
        <taxon>Metazoa</taxon>
        <taxon>Ecdysozoa</taxon>
        <taxon>Arthropoda</taxon>
        <taxon>Hexapoda</taxon>
        <taxon>Insecta</taxon>
        <taxon>Pterygota</taxon>
        <taxon>Neoptera</taxon>
        <taxon>Endopterygota</taxon>
        <taxon>Lepidoptera</taxon>
        <taxon>Glossata</taxon>
        <taxon>Ditrysia</taxon>
        <taxon>Tineoidea</taxon>
        <taxon>Psychidae</taxon>
        <taxon>Oiketicinae</taxon>
        <taxon>Eumeta</taxon>
    </lineage>
</organism>
<dbReference type="EMBL" id="BGZK01000172">
    <property type="protein sequence ID" value="GBP25803.1"/>
    <property type="molecule type" value="Genomic_DNA"/>
</dbReference>
<accession>A0A4C1UH45</accession>
<reference evidence="1 2" key="1">
    <citation type="journal article" date="2019" name="Commun. Biol.">
        <title>The bagworm genome reveals a unique fibroin gene that provides high tensile strength.</title>
        <authorList>
            <person name="Kono N."/>
            <person name="Nakamura H."/>
            <person name="Ohtoshi R."/>
            <person name="Tomita M."/>
            <person name="Numata K."/>
            <person name="Arakawa K."/>
        </authorList>
    </citation>
    <scope>NUCLEOTIDE SEQUENCE [LARGE SCALE GENOMIC DNA]</scope>
</reference>
<comment type="caution">
    <text evidence="1">The sequence shown here is derived from an EMBL/GenBank/DDBJ whole genome shotgun (WGS) entry which is preliminary data.</text>
</comment>
<keyword evidence="2" id="KW-1185">Reference proteome</keyword>
<protein>
    <submittedName>
        <fullName evidence="1">Uncharacterized protein</fullName>
    </submittedName>
</protein>
<evidence type="ECO:0000313" key="1">
    <source>
        <dbReference type="EMBL" id="GBP25803.1"/>
    </source>
</evidence>
<sequence>MDRLAKLRIILSRLVTDEDGSVGQIKNNSRKRLVFAYAVFTKRCAQVEGLSPRKPAPRVASLHECTLLVQRISCGVAAINDGQRFHFQTSLFSRASQYDGCNATVSDALLLLHFIGKTDGSKMSLIYRRAAVIVQQTPERWIFAEAVLASPLLMMYDNLTSGLT</sequence>
<dbReference type="AlphaFoldDB" id="A0A4C1UH45"/>
<gene>
    <name evidence="1" type="ORF">EVAR_94823_1</name>
</gene>
<evidence type="ECO:0000313" key="2">
    <source>
        <dbReference type="Proteomes" id="UP000299102"/>
    </source>
</evidence>